<dbReference type="GO" id="GO:0005525">
    <property type="term" value="F:GTP binding"/>
    <property type="evidence" value="ECO:0007669"/>
    <property type="project" value="UniProtKB-KW"/>
</dbReference>
<keyword evidence="5" id="KW-1185">Reference proteome</keyword>
<dbReference type="SUPFAM" id="SSF52540">
    <property type="entry name" value="P-loop containing nucleoside triphosphate hydrolases"/>
    <property type="match status" value="1"/>
</dbReference>
<organism evidence="4 5">
    <name type="scientific">Glomus cerebriforme</name>
    <dbReference type="NCBI Taxonomy" id="658196"/>
    <lineage>
        <taxon>Eukaryota</taxon>
        <taxon>Fungi</taxon>
        <taxon>Fungi incertae sedis</taxon>
        <taxon>Mucoromycota</taxon>
        <taxon>Glomeromycotina</taxon>
        <taxon>Glomeromycetes</taxon>
        <taxon>Glomerales</taxon>
        <taxon>Glomeraceae</taxon>
        <taxon>Glomus</taxon>
    </lineage>
</organism>
<accession>A0A397T1R0</accession>
<protein>
    <submittedName>
        <fullName evidence="4">AIG1 family-domain-containing protein</fullName>
    </submittedName>
</protein>
<dbReference type="OrthoDB" id="1928346at2759"/>
<proteinExistence type="predicted"/>
<evidence type="ECO:0000256" key="1">
    <source>
        <dbReference type="ARBA" id="ARBA00022741"/>
    </source>
</evidence>
<dbReference type="AlphaFoldDB" id="A0A397T1R0"/>
<dbReference type="Proteomes" id="UP000265703">
    <property type="component" value="Unassembled WGS sequence"/>
</dbReference>
<dbReference type="Pfam" id="PF04548">
    <property type="entry name" value="AIG1"/>
    <property type="match status" value="1"/>
</dbReference>
<name>A0A397T1R0_9GLOM</name>
<dbReference type="PANTHER" id="PTHR10903">
    <property type="entry name" value="GTPASE, IMAP FAMILY MEMBER-RELATED"/>
    <property type="match status" value="1"/>
</dbReference>
<dbReference type="EMBL" id="QKYT01000237">
    <property type="protein sequence ID" value="RIA88984.1"/>
    <property type="molecule type" value="Genomic_DNA"/>
</dbReference>
<dbReference type="SUPFAM" id="SSF52058">
    <property type="entry name" value="L domain-like"/>
    <property type="match status" value="1"/>
</dbReference>
<reference evidence="4 5" key="1">
    <citation type="submission" date="2018-06" db="EMBL/GenBank/DDBJ databases">
        <title>Comparative genomics reveals the genomic features of Rhizophagus irregularis, R. cerebriforme, R. diaphanum and Gigaspora rosea, and their symbiotic lifestyle signature.</title>
        <authorList>
            <person name="Morin E."/>
            <person name="San Clemente H."/>
            <person name="Chen E.C.H."/>
            <person name="De La Providencia I."/>
            <person name="Hainaut M."/>
            <person name="Kuo A."/>
            <person name="Kohler A."/>
            <person name="Murat C."/>
            <person name="Tang N."/>
            <person name="Roy S."/>
            <person name="Loubradou J."/>
            <person name="Henrissat B."/>
            <person name="Grigoriev I.V."/>
            <person name="Corradi N."/>
            <person name="Roux C."/>
            <person name="Martin F.M."/>
        </authorList>
    </citation>
    <scope>NUCLEOTIDE SEQUENCE [LARGE SCALE GENOMIC DNA]</scope>
    <source>
        <strain evidence="4 5">DAOM 227022</strain>
    </source>
</reference>
<evidence type="ECO:0000313" key="5">
    <source>
        <dbReference type="Proteomes" id="UP000265703"/>
    </source>
</evidence>
<evidence type="ECO:0000313" key="4">
    <source>
        <dbReference type="EMBL" id="RIA88984.1"/>
    </source>
</evidence>
<gene>
    <name evidence="4" type="ORF">C1645_738980</name>
</gene>
<comment type="caution">
    <text evidence="4">The sequence shown here is derived from an EMBL/GenBank/DDBJ whole genome shotgun (WGS) entry which is preliminary data.</text>
</comment>
<evidence type="ECO:0000256" key="2">
    <source>
        <dbReference type="ARBA" id="ARBA00023134"/>
    </source>
</evidence>
<dbReference type="PANTHER" id="PTHR10903:SF184">
    <property type="entry name" value="GTP-BINDING PROTEIN A"/>
    <property type="match status" value="1"/>
</dbReference>
<dbReference type="Gene3D" id="3.40.50.300">
    <property type="entry name" value="P-loop containing nucleotide triphosphate hydrolases"/>
    <property type="match status" value="1"/>
</dbReference>
<keyword evidence="2" id="KW-0342">GTP-binding</keyword>
<dbReference type="InterPro" id="IPR006703">
    <property type="entry name" value="G_AIG1"/>
</dbReference>
<dbReference type="InterPro" id="IPR027417">
    <property type="entry name" value="P-loop_NTPase"/>
</dbReference>
<keyword evidence="1" id="KW-0547">Nucleotide-binding</keyword>
<dbReference type="InterPro" id="IPR032675">
    <property type="entry name" value="LRR_dom_sf"/>
</dbReference>
<evidence type="ECO:0000259" key="3">
    <source>
        <dbReference type="Pfam" id="PF04548"/>
    </source>
</evidence>
<feature type="domain" description="AIG1-type G" evidence="3">
    <location>
        <begin position="240"/>
        <end position="397"/>
    </location>
</feature>
<dbReference type="Gene3D" id="3.80.10.10">
    <property type="entry name" value="Ribonuclease Inhibitor"/>
    <property type="match status" value="1"/>
</dbReference>
<dbReference type="InterPro" id="IPR045058">
    <property type="entry name" value="GIMA/IAN/Toc"/>
</dbReference>
<sequence length="493" mass="56437">MAKRKKEKNDQKFFNHKYSNVEVIDIVGNRYLNYGGHLKIEDFMNLKSINLEKLKIISLKIINCSQLNNIKLSKLTELESLSVNNCQGLIELIFLKKPNLTVLEISNCPQLNDIKLSELIKLKSLTVFECPKLNGLNCSSIGLTELEISKLSEVDCSNTLIEILSFNLCPNITKLNCSNNDKLIILDVTNCSKLKELDCTNCSNSNFTRLDLSNCPKDIVVKRPHPNVNIIQDIEDRKTKNLVIVGRTGCGKSALCNVLTNTDEFEESGCSISVTKNFKKKVFEWKGKNFRVVDTVGVWNTKMPLKNVLYKIIDGIYSIPEGISQVLFVFDESFTENEVNIFNLLKDSIFQSDILDYVTIVRTNFSNFKNKDECKRNRDKLQEKNETIAKIIKSCKDIVYVDNPPTNINIVDDDDIDVVETNKKMRARSRTILLDYLDKECQDKYFKIESWNVLSNIIVKYIGENSDKLPEEMQPDPDLEMLEKISEPFCSIL</sequence>